<dbReference type="GO" id="GO:0005506">
    <property type="term" value="F:iron ion binding"/>
    <property type="evidence" value="ECO:0007669"/>
    <property type="project" value="InterPro"/>
</dbReference>
<dbReference type="InterPro" id="IPR050476">
    <property type="entry name" value="Insect_CytP450_Detox"/>
</dbReference>
<reference evidence="14" key="1">
    <citation type="submission" date="2010-06" db="EMBL/GenBank/DDBJ databases">
        <authorList>
            <person name="Jiang H."/>
            <person name="Abraham K."/>
            <person name="Ali S."/>
            <person name="Alsbrooks S.L."/>
            <person name="Anim B.N."/>
            <person name="Anosike U.S."/>
            <person name="Attaway T."/>
            <person name="Bandaranaike D.P."/>
            <person name="Battles P.K."/>
            <person name="Bell S.N."/>
            <person name="Bell A.V."/>
            <person name="Beltran B."/>
            <person name="Bickham C."/>
            <person name="Bustamante Y."/>
            <person name="Caleb T."/>
            <person name="Canada A."/>
            <person name="Cardenas V."/>
            <person name="Carter K."/>
            <person name="Chacko J."/>
            <person name="Chandrabose M.N."/>
            <person name="Chavez D."/>
            <person name="Chavez A."/>
            <person name="Chen L."/>
            <person name="Chu H.-S."/>
            <person name="Claassen K.J."/>
            <person name="Cockrell R."/>
            <person name="Collins M."/>
            <person name="Cooper J.A."/>
            <person name="Cree A."/>
            <person name="Curry S.M."/>
            <person name="Da Y."/>
            <person name="Dao M.D."/>
            <person name="Das B."/>
            <person name="Davila M.-L."/>
            <person name="Davy-Carroll L."/>
            <person name="Denson S."/>
            <person name="Dinh H."/>
            <person name="Ebong V.E."/>
            <person name="Edwards J.R."/>
            <person name="Egan A."/>
            <person name="El-Daye J."/>
            <person name="Escobedo L."/>
            <person name="Fernandez S."/>
            <person name="Fernando P.R."/>
            <person name="Flagg N."/>
            <person name="Forbes L.D."/>
            <person name="Fowler R.G."/>
            <person name="Fu Q."/>
            <person name="Gabisi R.A."/>
            <person name="Ganer J."/>
            <person name="Garbino Pronczuk A."/>
            <person name="Garcia R.M."/>
            <person name="Garner T."/>
            <person name="Garrett T.E."/>
            <person name="Gonzalez D.A."/>
            <person name="Hamid H."/>
            <person name="Hawkins E.S."/>
            <person name="Hirani K."/>
            <person name="Hogues M.E."/>
            <person name="Hollins B."/>
            <person name="Hsiao C.-H."/>
            <person name="Jabil R."/>
            <person name="James M.L."/>
            <person name="Jhangiani S.N."/>
            <person name="Johnson B."/>
            <person name="Johnson Q."/>
            <person name="Joshi V."/>
            <person name="Kalu J.B."/>
            <person name="Kam C."/>
            <person name="Kashfia A."/>
            <person name="Keebler J."/>
            <person name="Kisamo H."/>
            <person name="Kovar C.L."/>
            <person name="Lago L.A."/>
            <person name="Lai C.-Y."/>
            <person name="Laidlaw J."/>
            <person name="Lara F."/>
            <person name="Le T.-K."/>
            <person name="Lee S.L."/>
            <person name="Legall F.H."/>
            <person name="Lemon S.J."/>
            <person name="Lewis L.R."/>
            <person name="Li B."/>
            <person name="Liu Y."/>
            <person name="Liu Y.-S."/>
            <person name="Lopez J."/>
            <person name="Lozado R.J."/>
            <person name="Lu J."/>
            <person name="Madu R.C."/>
            <person name="Maheshwari M."/>
            <person name="Maheshwari R."/>
            <person name="Malloy K."/>
            <person name="Martinez E."/>
            <person name="Mathew T."/>
            <person name="Mercado I.C."/>
            <person name="Mercado C."/>
            <person name="Meyer B."/>
            <person name="Montgomery K."/>
            <person name="Morgan M.B."/>
            <person name="Munidasa M."/>
            <person name="Nazareth L.V."/>
            <person name="Nelson J."/>
            <person name="Ng B.M."/>
            <person name="Nguyen N.B."/>
            <person name="Nguyen P.Q."/>
            <person name="Nguyen T."/>
            <person name="Obregon M."/>
            <person name="Okwuonu G.O."/>
            <person name="Onwere C.G."/>
            <person name="Orozco G."/>
            <person name="Parra A."/>
            <person name="Patel S."/>
            <person name="Patil S."/>
            <person name="Perez A."/>
            <person name="Perez Y."/>
            <person name="Pham C."/>
            <person name="Primus E.L."/>
            <person name="Pu L.-L."/>
            <person name="Puazo M."/>
            <person name="Qin X."/>
            <person name="Quiroz J.B."/>
            <person name="Reese J."/>
            <person name="Richards S."/>
            <person name="Rives C.M."/>
            <person name="Robberts R."/>
            <person name="Ruiz S.J."/>
            <person name="Ruiz M.J."/>
            <person name="Santibanez J."/>
            <person name="Schneider B.W."/>
            <person name="Sisson I."/>
            <person name="Smith M."/>
            <person name="Sodergren E."/>
            <person name="Song X.-Z."/>
            <person name="Song B.B."/>
            <person name="Summersgill H."/>
            <person name="Thelus R."/>
            <person name="Thornton R.D."/>
            <person name="Trejos Z.Y."/>
            <person name="Usmani K."/>
            <person name="Vattathil S."/>
            <person name="Villasana D."/>
            <person name="Walker D.L."/>
            <person name="Wang S."/>
            <person name="Wang K."/>
            <person name="White C.S."/>
            <person name="Williams A.C."/>
            <person name="Williamson J."/>
            <person name="Wilson K."/>
            <person name="Woghiren I.O."/>
            <person name="Woodworth J.R."/>
            <person name="Worley K.C."/>
            <person name="Wright R.A."/>
            <person name="Wu W."/>
            <person name="Young L."/>
            <person name="Zhang L."/>
            <person name="Zhang J."/>
            <person name="Zhu Y."/>
            <person name="Muzny D.M."/>
            <person name="Weinstock G."/>
            <person name="Gibbs R.A."/>
        </authorList>
    </citation>
    <scope>NUCLEOTIDE SEQUENCE [LARGE SCALE GENOMIC DNA]</scope>
    <source>
        <strain evidence="14">LSR1</strain>
    </source>
</reference>
<dbReference type="SUPFAM" id="SSF48264">
    <property type="entry name" value="Cytochrome P450"/>
    <property type="match status" value="1"/>
</dbReference>
<dbReference type="RefSeq" id="XP_029344716.1">
    <property type="nucleotide sequence ID" value="XM_029488856.1"/>
</dbReference>
<evidence type="ECO:0000256" key="10">
    <source>
        <dbReference type="ARBA" id="ARBA00023004"/>
    </source>
</evidence>
<evidence type="ECO:0000313" key="13">
    <source>
        <dbReference type="EnsemblMetazoa" id="XP_029344716.1"/>
    </source>
</evidence>
<name>A0A8R2NP67_ACYPI</name>
<comment type="similarity">
    <text evidence="4">Belongs to the cytochrome P450 family.</text>
</comment>
<evidence type="ECO:0000256" key="6">
    <source>
        <dbReference type="ARBA" id="ARBA00022723"/>
    </source>
</evidence>
<evidence type="ECO:0000256" key="5">
    <source>
        <dbReference type="ARBA" id="ARBA00022617"/>
    </source>
</evidence>
<proteinExistence type="inferred from homology"/>
<dbReference type="AlphaFoldDB" id="A0A8R2NP67"/>
<dbReference type="GO" id="GO:0020037">
    <property type="term" value="F:heme binding"/>
    <property type="evidence" value="ECO:0007669"/>
    <property type="project" value="InterPro"/>
</dbReference>
<evidence type="ECO:0000256" key="12">
    <source>
        <dbReference type="ARBA" id="ARBA00023136"/>
    </source>
</evidence>
<dbReference type="PANTHER" id="PTHR24292:SF54">
    <property type="entry name" value="CYP9F3-RELATED"/>
    <property type="match status" value="1"/>
</dbReference>
<dbReference type="InterPro" id="IPR036396">
    <property type="entry name" value="Cyt_P450_sf"/>
</dbReference>
<dbReference type="GO" id="GO:0016705">
    <property type="term" value="F:oxidoreductase activity, acting on paired donors, with incorporation or reduction of molecular oxygen"/>
    <property type="evidence" value="ECO:0007669"/>
    <property type="project" value="InterPro"/>
</dbReference>
<dbReference type="PANTHER" id="PTHR24292">
    <property type="entry name" value="CYTOCHROME P450"/>
    <property type="match status" value="1"/>
</dbReference>
<dbReference type="GeneID" id="103310019"/>
<keyword evidence="6" id="KW-0479">Metal-binding</keyword>
<keyword evidence="10" id="KW-0408">Iron</keyword>
<dbReference type="EnsemblMetazoa" id="XM_029488856.1">
    <property type="protein sequence ID" value="XP_029344716.1"/>
    <property type="gene ID" value="LOC103310019"/>
</dbReference>
<reference evidence="13" key="2">
    <citation type="submission" date="2022-06" db="UniProtKB">
        <authorList>
            <consortium name="EnsemblMetazoa"/>
        </authorList>
    </citation>
    <scope>IDENTIFICATION</scope>
</reference>
<sequence>MFFAGFEPVSSTLSFCLYQLALNQHNQEEMRDEMNSKVKEHGKINNDFLVDLHYSDMVLAGEYCDLRLNVRPAMAETYGCPIRNSAKTKYTC</sequence>
<dbReference type="GO" id="GO:0005789">
    <property type="term" value="C:endoplasmic reticulum membrane"/>
    <property type="evidence" value="ECO:0007669"/>
    <property type="project" value="UniProtKB-SubCell"/>
</dbReference>
<dbReference type="GO" id="GO:0004497">
    <property type="term" value="F:monooxygenase activity"/>
    <property type="evidence" value="ECO:0007669"/>
    <property type="project" value="UniProtKB-KW"/>
</dbReference>
<keyword evidence="14" id="KW-1185">Reference proteome</keyword>
<keyword evidence="8" id="KW-0492">Microsome</keyword>
<accession>A0A8R2NP67</accession>
<evidence type="ECO:0000256" key="9">
    <source>
        <dbReference type="ARBA" id="ARBA00023002"/>
    </source>
</evidence>
<keyword evidence="5" id="KW-0349">Heme</keyword>
<protein>
    <submittedName>
        <fullName evidence="13">Uncharacterized protein</fullName>
    </submittedName>
</protein>
<dbReference type="KEGG" id="api:103310019"/>
<evidence type="ECO:0000256" key="8">
    <source>
        <dbReference type="ARBA" id="ARBA00022848"/>
    </source>
</evidence>
<evidence type="ECO:0000256" key="7">
    <source>
        <dbReference type="ARBA" id="ARBA00022824"/>
    </source>
</evidence>
<dbReference type="Gene3D" id="1.10.630.10">
    <property type="entry name" value="Cytochrome P450"/>
    <property type="match status" value="1"/>
</dbReference>
<evidence type="ECO:0000256" key="2">
    <source>
        <dbReference type="ARBA" id="ARBA00004174"/>
    </source>
</evidence>
<evidence type="ECO:0000313" key="14">
    <source>
        <dbReference type="Proteomes" id="UP000007819"/>
    </source>
</evidence>
<dbReference type="Pfam" id="PF00067">
    <property type="entry name" value="p450"/>
    <property type="match status" value="1"/>
</dbReference>
<organism evidence="13 14">
    <name type="scientific">Acyrthosiphon pisum</name>
    <name type="common">Pea aphid</name>
    <dbReference type="NCBI Taxonomy" id="7029"/>
    <lineage>
        <taxon>Eukaryota</taxon>
        <taxon>Metazoa</taxon>
        <taxon>Ecdysozoa</taxon>
        <taxon>Arthropoda</taxon>
        <taxon>Hexapoda</taxon>
        <taxon>Insecta</taxon>
        <taxon>Pterygota</taxon>
        <taxon>Neoptera</taxon>
        <taxon>Paraneoptera</taxon>
        <taxon>Hemiptera</taxon>
        <taxon>Sternorrhyncha</taxon>
        <taxon>Aphidomorpha</taxon>
        <taxon>Aphidoidea</taxon>
        <taxon>Aphididae</taxon>
        <taxon>Macrosiphini</taxon>
        <taxon>Acyrthosiphon</taxon>
    </lineage>
</organism>
<comment type="subcellular location">
    <subcellularLocation>
        <location evidence="3">Endoplasmic reticulum membrane</location>
        <topology evidence="3">Peripheral membrane protein</topology>
    </subcellularLocation>
    <subcellularLocation>
        <location evidence="2">Microsome membrane</location>
        <topology evidence="2">Peripheral membrane protein</topology>
    </subcellularLocation>
</comment>
<dbReference type="InterPro" id="IPR001128">
    <property type="entry name" value="Cyt_P450"/>
</dbReference>
<keyword evidence="11" id="KW-0503">Monooxygenase</keyword>
<evidence type="ECO:0000256" key="11">
    <source>
        <dbReference type="ARBA" id="ARBA00023033"/>
    </source>
</evidence>
<evidence type="ECO:0000256" key="3">
    <source>
        <dbReference type="ARBA" id="ARBA00004406"/>
    </source>
</evidence>
<keyword evidence="7" id="KW-0256">Endoplasmic reticulum</keyword>
<dbReference type="OrthoDB" id="2789670at2759"/>
<evidence type="ECO:0000256" key="4">
    <source>
        <dbReference type="ARBA" id="ARBA00010617"/>
    </source>
</evidence>
<keyword evidence="12" id="KW-0472">Membrane</keyword>
<dbReference type="Proteomes" id="UP000007819">
    <property type="component" value="Chromosome A1"/>
</dbReference>
<comment type="cofactor">
    <cofactor evidence="1">
        <name>heme</name>
        <dbReference type="ChEBI" id="CHEBI:30413"/>
    </cofactor>
</comment>
<evidence type="ECO:0000256" key="1">
    <source>
        <dbReference type="ARBA" id="ARBA00001971"/>
    </source>
</evidence>
<keyword evidence="9" id="KW-0560">Oxidoreductase</keyword>